<accession>A0ABX2IPJ5</accession>
<organism evidence="3 4">
    <name type="scientific">Parasulfitobacter algicola</name>
    <dbReference type="NCBI Taxonomy" id="2614809"/>
    <lineage>
        <taxon>Bacteria</taxon>
        <taxon>Pseudomonadati</taxon>
        <taxon>Pseudomonadota</taxon>
        <taxon>Alphaproteobacteria</taxon>
        <taxon>Rhodobacterales</taxon>
        <taxon>Roseobacteraceae</taxon>
        <taxon>Parasulfitobacter</taxon>
    </lineage>
</organism>
<dbReference type="SUPFAM" id="SSF52540">
    <property type="entry name" value="P-loop containing nucleoside triphosphate hydrolases"/>
    <property type="match status" value="1"/>
</dbReference>
<evidence type="ECO:0000313" key="4">
    <source>
        <dbReference type="Proteomes" id="UP000777935"/>
    </source>
</evidence>
<dbReference type="EMBL" id="JABUFE010000004">
    <property type="protein sequence ID" value="NSX54814.1"/>
    <property type="molecule type" value="Genomic_DNA"/>
</dbReference>
<protein>
    <submittedName>
        <fullName evidence="3">AAA family ATPase</fullName>
    </submittedName>
</protein>
<dbReference type="InterPro" id="IPR027417">
    <property type="entry name" value="P-loop_NTPase"/>
</dbReference>
<dbReference type="Gene3D" id="3.40.50.300">
    <property type="entry name" value="P-loop containing nucleotide triphosphate hydrolases"/>
    <property type="match status" value="2"/>
</dbReference>
<keyword evidence="4" id="KW-1185">Reference proteome</keyword>
<dbReference type="InterPro" id="IPR051396">
    <property type="entry name" value="Bact_Antivir_Def_Nuclease"/>
</dbReference>
<reference evidence="3 4" key="1">
    <citation type="submission" date="2020-06" db="EMBL/GenBank/DDBJ databases">
        <title>Sulfitobacter algicola sp. nov., isolated from green algae.</title>
        <authorList>
            <person name="Wang C."/>
        </authorList>
    </citation>
    <scope>NUCLEOTIDE SEQUENCE [LARGE SCALE GENOMIC DNA]</scope>
    <source>
        <strain evidence="3 4">1151</strain>
    </source>
</reference>
<dbReference type="Proteomes" id="UP000777935">
    <property type="component" value="Unassembled WGS sequence"/>
</dbReference>
<dbReference type="InterPro" id="IPR041685">
    <property type="entry name" value="AAA_GajA/Old/RecF-like"/>
</dbReference>
<dbReference type="PANTHER" id="PTHR43581:SF4">
    <property type="entry name" value="ATP_GTP PHOSPHATASE"/>
    <property type="match status" value="1"/>
</dbReference>
<dbReference type="InterPro" id="IPR034139">
    <property type="entry name" value="TOPRIM_OLD"/>
</dbReference>
<dbReference type="RefSeq" id="WP_174137248.1">
    <property type="nucleotide sequence ID" value="NZ_JABUFE010000004.1"/>
</dbReference>
<dbReference type="CDD" id="cd01026">
    <property type="entry name" value="TOPRIM_OLD"/>
    <property type="match status" value="1"/>
</dbReference>
<feature type="region of interest" description="Disordered" evidence="1">
    <location>
        <begin position="350"/>
        <end position="388"/>
    </location>
</feature>
<gene>
    <name evidence="3" type="ORF">HRQ87_08380</name>
</gene>
<feature type="domain" description="Endonuclease GajA/Old nuclease/RecF-like AAA" evidence="2">
    <location>
        <begin position="1"/>
        <end position="49"/>
    </location>
</feature>
<evidence type="ECO:0000313" key="3">
    <source>
        <dbReference type="EMBL" id="NSX54814.1"/>
    </source>
</evidence>
<dbReference type="Pfam" id="PF13175">
    <property type="entry name" value="AAA_15"/>
    <property type="match status" value="2"/>
</dbReference>
<proteinExistence type="predicted"/>
<evidence type="ECO:0000256" key="1">
    <source>
        <dbReference type="SAM" id="MobiDB-lite"/>
    </source>
</evidence>
<comment type="caution">
    <text evidence="3">The sequence shown here is derived from an EMBL/GenBank/DDBJ whole genome shotgun (WGS) entry which is preliminary data.</text>
</comment>
<feature type="domain" description="Endonuclease GajA/Old nuclease/RecF-like AAA" evidence="2">
    <location>
        <begin position="242"/>
        <end position="327"/>
    </location>
</feature>
<evidence type="ECO:0000259" key="2">
    <source>
        <dbReference type="Pfam" id="PF13175"/>
    </source>
</evidence>
<sequence length="621" mass="68139">MHLSELELTNFRSFSKETTYFEKKLTVLVGENNGGKSNIIDAMRLLTTPLGGRREIYCEQTDVRFGSSTASFDLKASFSDLTPPQQGRMLSATTDVSMEVACFGLTYDASSRKHYVRPTLWGGRFKAAPEPGSHEMIRHVYLPPLRDAKLALASGNPTRINALLNHFLGDQDAADVAKSLARGAENPILGNVDSAVASGLDVLTAGVRRQSAELGFNTNESLIDIARDLRFKLADHGISPEDLKYSGHGYANLLYMAIIAVELEKTDNAELTLFLVEEPEAHLHPQLQAAVLNFLEERAEQSFKPKSDPNAPAGNLQVVVATHSPNLSAWVPNRNLVFVKSIIPEIVTEEIQEPQAGDDDQSVVETEASAEPQSHADDPADSAQAPRPESRCIPLSKLVLNDEERRKIDRYLDVTKSALLFGGRVFLVEGIAEALILPAIAKHHVFKGKPEDFRVFRSAVFVPIDGVDFQPYAKALLSPYNDVRIAERLVILTDGDAQSVDEGAKRPGQIRKEKLEELARDNSASGNLDVCINTYSLETELVNAGNVAVMKEVYLGLHPRSEEKWDTAVALAGYAKAKAVQKIFKDTPKGDFAQLLAEQVAKSAEFQVPQYLIDAIKAIVK</sequence>
<dbReference type="PANTHER" id="PTHR43581">
    <property type="entry name" value="ATP/GTP PHOSPHATASE"/>
    <property type="match status" value="1"/>
</dbReference>
<feature type="compositionally biased region" description="Acidic residues" evidence="1">
    <location>
        <begin position="350"/>
        <end position="362"/>
    </location>
</feature>
<name>A0ABX2IPJ5_9RHOB</name>